<dbReference type="GeneTree" id="ENSGT00940000165111"/>
<feature type="domain" description="CSD" evidence="2">
    <location>
        <begin position="70"/>
        <end position="139"/>
    </location>
</feature>
<feature type="compositionally biased region" description="Polar residues" evidence="1">
    <location>
        <begin position="228"/>
        <end position="247"/>
    </location>
</feature>
<feature type="region of interest" description="Disordered" evidence="1">
    <location>
        <begin position="161"/>
        <end position="373"/>
    </location>
</feature>
<sequence length="373" mass="39885">VSEAGEAGEPTLKDMATSFCPYVAWKPLASLGGGDQTLGLDTGHLSGDGIPKTTTRGAKGKAPKKVIAKRVLGTVVWFKDKKGYGFIRRHDTQEDVFVHHTAITGETPCKYRGSVDDGETVEFDVVQGERGTEAAKVTGPAGVPLKGSCYTAHCSSIHRGFSIHSHAPPPRGSKSTEGDADEREGRGKGFTAAQGLRRPLPGHSQDQRLRRFPPSRRAPSVTRHPSILATTSGPQSDWQPGSTPTTRQEGHPRRGRGPSYLLSRPRGRGITPGPRHSPGISEELEAEHSESRQEASGNPPQRPPPRYGSCRPNNPRRLPQQVPGAQGQNSDRGEGKIRKSATETPASVAVAKKNDAPEEKNPSVMDAPSAARA</sequence>
<evidence type="ECO:0000313" key="3">
    <source>
        <dbReference type="Ensembl" id="ENSBIXP00005011149.1"/>
    </source>
</evidence>
<dbReference type="Gene3D" id="2.40.50.140">
    <property type="entry name" value="Nucleic acid-binding proteins"/>
    <property type="match status" value="1"/>
</dbReference>
<feature type="compositionally biased region" description="Basic and acidic residues" evidence="1">
    <location>
        <begin position="331"/>
        <end position="341"/>
    </location>
</feature>
<proteinExistence type="predicted"/>
<gene>
    <name evidence="3" type="primary">LOC113888032</name>
</gene>
<dbReference type="AlphaFoldDB" id="A0A4W2FZ81"/>
<dbReference type="PRINTS" id="PR00050">
    <property type="entry name" value="COLDSHOCK"/>
</dbReference>
<evidence type="ECO:0000256" key="1">
    <source>
        <dbReference type="SAM" id="MobiDB-lite"/>
    </source>
</evidence>
<dbReference type="CDD" id="cd04458">
    <property type="entry name" value="CSP_CDS"/>
    <property type="match status" value="1"/>
</dbReference>
<organism evidence="3 4">
    <name type="scientific">Bos indicus x Bos taurus</name>
    <name type="common">Hybrid cattle</name>
    <dbReference type="NCBI Taxonomy" id="30522"/>
    <lineage>
        <taxon>Eukaryota</taxon>
        <taxon>Metazoa</taxon>
        <taxon>Chordata</taxon>
        <taxon>Craniata</taxon>
        <taxon>Vertebrata</taxon>
        <taxon>Euteleostomi</taxon>
        <taxon>Mammalia</taxon>
        <taxon>Eutheria</taxon>
        <taxon>Laurasiatheria</taxon>
        <taxon>Artiodactyla</taxon>
        <taxon>Ruminantia</taxon>
        <taxon>Pecora</taxon>
        <taxon>Bovidae</taxon>
        <taxon>Bovinae</taxon>
        <taxon>Bos</taxon>
    </lineage>
</organism>
<dbReference type="GO" id="GO:0003676">
    <property type="term" value="F:nucleic acid binding"/>
    <property type="evidence" value="ECO:0007669"/>
    <property type="project" value="InterPro"/>
</dbReference>
<evidence type="ECO:0000313" key="4">
    <source>
        <dbReference type="Proteomes" id="UP000429181"/>
    </source>
</evidence>
<dbReference type="InterPro" id="IPR012340">
    <property type="entry name" value="NA-bd_OB-fold"/>
</dbReference>
<dbReference type="PROSITE" id="PS00352">
    <property type="entry name" value="CSD_1"/>
    <property type="match status" value="1"/>
</dbReference>
<dbReference type="Ensembl" id="ENSBIXT00005019890.1">
    <property type="protein sequence ID" value="ENSBIXP00005011149.1"/>
    <property type="gene ID" value="ENSBIXG00005007282.1"/>
</dbReference>
<dbReference type="Proteomes" id="UP000429181">
    <property type="component" value="Unassembled WGS sequence"/>
</dbReference>
<dbReference type="Pfam" id="PF00313">
    <property type="entry name" value="CSD"/>
    <property type="match status" value="1"/>
</dbReference>
<dbReference type="InterPro" id="IPR002059">
    <property type="entry name" value="CSP_DNA-bd"/>
</dbReference>
<dbReference type="PANTHER" id="PTHR11544">
    <property type="entry name" value="COLD SHOCK DOMAIN CONTAINING PROTEINS"/>
    <property type="match status" value="1"/>
</dbReference>
<dbReference type="SUPFAM" id="SSF50249">
    <property type="entry name" value="Nucleic acid-binding proteins"/>
    <property type="match status" value="1"/>
</dbReference>
<dbReference type="SMR" id="A0A4W2FZ81"/>
<name>A0A4W2FZ81_BOBOX</name>
<dbReference type="InterPro" id="IPR050181">
    <property type="entry name" value="Cold_shock_domain"/>
</dbReference>
<reference evidence="4" key="1">
    <citation type="submission" date="2018-11" db="EMBL/GenBank/DDBJ databases">
        <title>Haplotype-resolved cattle genomes.</title>
        <authorList>
            <person name="Low W.Y."/>
            <person name="Tearle R."/>
            <person name="Bickhart D.M."/>
            <person name="Rosen B.D."/>
            <person name="Koren S."/>
            <person name="Rhie A."/>
            <person name="Hiendleder S."/>
            <person name="Phillippy A.M."/>
            <person name="Smith T.P.L."/>
            <person name="Williams J.L."/>
        </authorList>
    </citation>
    <scope>NUCLEOTIDE SEQUENCE [LARGE SCALE GENOMIC DNA]</scope>
</reference>
<dbReference type="InterPro" id="IPR019844">
    <property type="entry name" value="CSD_CS"/>
</dbReference>
<dbReference type="InterPro" id="IPR011129">
    <property type="entry name" value="CSD"/>
</dbReference>
<dbReference type="PROSITE" id="PS51857">
    <property type="entry name" value="CSD_2"/>
    <property type="match status" value="1"/>
</dbReference>
<reference evidence="3" key="2">
    <citation type="submission" date="2025-08" db="UniProtKB">
        <authorList>
            <consortium name="Ensembl"/>
        </authorList>
    </citation>
    <scope>IDENTIFICATION</scope>
</reference>
<evidence type="ECO:0000259" key="2">
    <source>
        <dbReference type="PROSITE" id="PS51857"/>
    </source>
</evidence>
<protein>
    <submittedName>
        <fullName evidence="3">Y-box-binding protein 3-like</fullName>
    </submittedName>
</protein>
<accession>A0A4W2FZ81</accession>
<feature type="compositionally biased region" description="Basic and acidic residues" evidence="1">
    <location>
        <begin position="352"/>
        <end position="361"/>
    </location>
</feature>
<dbReference type="SMART" id="SM00357">
    <property type="entry name" value="CSP"/>
    <property type="match status" value="1"/>
</dbReference>